<comment type="cofactor">
    <cofactor evidence="1">
        <name>FAD</name>
        <dbReference type="ChEBI" id="CHEBI:57692"/>
    </cofactor>
</comment>
<dbReference type="GeneTree" id="ENSGT00390000001718"/>
<evidence type="ECO:0000256" key="8">
    <source>
        <dbReference type="ARBA" id="ARBA00022630"/>
    </source>
</evidence>
<dbReference type="SUPFAM" id="SSF54373">
    <property type="entry name" value="FAD-linked reductases, C-terminal domain"/>
    <property type="match status" value="1"/>
</dbReference>
<comment type="function">
    <text evidence="2">Calcium-responsive mitochondrial glycerol-3-phosphate dehydrogenase which seems to be a key component of the pancreatic beta-cell glucose-sensing device.</text>
</comment>
<accession>A0A8C9SII3</accession>
<protein>
    <recommendedName>
        <fullName evidence="7">Glycerol-3-phosphate dehydrogenase, mitochondrial</fullName>
        <ecNumber evidence="6">1.1.5.3</ecNumber>
    </recommendedName>
</protein>
<dbReference type="InterPro" id="IPR011992">
    <property type="entry name" value="EF-hand-dom_pair"/>
</dbReference>
<keyword evidence="13" id="KW-0809">Transit peptide</keyword>
<dbReference type="FunFam" id="3.30.9.10:FF:000001">
    <property type="entry name" value="Glycerol-3-phosphate dehydrogenase"/>
    <property type="match status" value="1"/>
</dbReference>
<dbReference type="GO" id="GO:0005509">
    <property type="term" value="F:calcium ion binding"/>
    <property type="evidence" value="ECO:0007669"/>
    <property type="project" value="InterPro"/>
</dbReference>
<evidence type="ECO:0000256" key="2">
    <source>
        <dbReference type="ARBA" id="ARBA00003074"/>
    </source>
</evidence>
<evidence type="ECO:0000256" key="13">
    <source>
        <dbReference type="ARBA" id="ARBA00022946"/>
    </source>
</evidence>
<dbReference type="Pfam" id="PF16901">
    <property type="entry name" value="DAO_C"/>
    <property type="match status" value="1"/>
</dbReference>
<dbReference type="InterPro" id="IPR006076">
    <property type="entry name" value="FAD-dep_OxRdtase"/>
</dbReference>
<evidence type="ECO:0000259" key="17">
    <source>
        <dbReference type="PROSITE" id="PS50222"/>
    </source>
</evidence>
<dbReference type="InterPro" id="IPR036188">
    <property type="entry name" value="FAD/NAD-bd_sf"/>
</dbReference>
<dbReference type="InterPro" id="IPR000447">
    <property type="entry name" value="G3P_DH_FAD-dep"/>
</dbReference>
<dbReference type="Pfam" id="PF01266">
    <property type="entry name" value="DAO"/>
    <property type="match status" value="1"/>
</dbReference>
<evidence type="ECO:0000256" key="9">
    <source>
        <dbReference type="ARBA" id="ARBA00022723"/>
    </source>
</evidence>
<evidence type="ECO:0000256" key="10">
    <source>
        <dbReference type="ARBA" id="ARBA00022737"/>
    </source>
</evidence>
<dbReference type="PANTHER" id="PTHR11985:SF15">
    <property type="entry name" value="GLYCEROL-3-PHOSPHATE DEHYDROGENASE, MITOCHONDRIAL"/>
    <property type="match status" value="1"/>
</dbReference>
<dbReference type="Gene3D" id="3.30.9.10">
    <property type="entry name" value="D-Amino Acid Oxidase, subunit A, domain 2"/>
    <property type="match status" value="1"/>
</dbReference>
<comment type="catalytic activity">
    <reaction evidence="16">
        <text>a quinone + sn-glycerol 3-phosphate = dihydroxyacetone phosphate + a quinol</text>
        <dbReference type="Rhea" id="RHEA:18977"/>
        <dbReference type="ChEBI" id="CHEBI:24646"/>
        <dbReference type="ChEBI" id="CHEBI:57597"/>
        <dbReference type="ChEBI" id="CHEBI:57642"/>
        <dbReference type="ChEBI" id="CHEBI:132124"/>
        <dbReference type="EC" id="1.1.5.3"/>
    </reaction>
    <physiologicalReaction direction="left-to-right" evidence="16">
        <dbReference type="Rhea" id="RHEA:18978"/>
    </physiologicalReaction>
</comment>
<feature type="domain" description="EF-hand" evidence="17">
    <location>
        <begin position="618"/>
        <end position="653"/>
    </location>
</feature>
<evidence type="ECO:0000256" key="1">
    <source>
        <dbReference type="ARBA" id="ARBA00001974"/>
    </source>
</evidence>
<evidence type="ECO:0000256" key="14">
    <source>
        <dbReference type="ARBA" id="ARBA00023002"/>
    </source>
</evidence>
<keyword evidence="8" id="KW-0285">Flavoprotein</keyword>
<dbReference type="OrthoDB" id="264015at2759"/>
<dbReference type="InterPro" id="IPR002048">
    <property type="entry name" value="EF_hand_dom"/>
</dbReference>
<evidence type="ECO:0000256" key="4">
    <source>
        <dbReference type="ARBA" id="ARBA00004745"/>
    </source>
</evidence>
<proteinExistence type="inferred from homology"/>
<dbReference type="SMART" id="SM00054">
    <property type="entry name" value="EFh"/>
    <property type="match status" value="2"/>
</dbReference>
<keyword evidence="12" id="KW-0106">Calcium</keyword>
<comment type="similarity">
    <text evidence="5">Belongs to the FAD-dependent glycerol-3-phosphate dehydrogenase family.</text>
</comment>
<evidence type="ECO:0000313" key="19">
    <source>
        <dbReference type="Proteomes" id="UP000694397"/>
    </source>
</evidence>
<dbReference type="InterPro" id="IPR031656">
    <property type="entry name" value="DAO_C"/>
</dbReference>
<evidence type="ECO:0000256" key="11">
    <source>
        <dbReference type="ARBA" id="ARBA00022827"/>
    </source>
</evidence>
<dbReference type="Gene3D" id="3.50.50.60">
    <property type="entry name" value="FAD/NAD(P)-binding domain"/>
    <property type="match status" value="1"/>
</dbReference>
<feature type="domain" description="EF-hand" evidence="17">
    <location>
        <begin position="654"/>
        <end position="689"/>
    </location>
</feature>
<dbReference type="PROSITE" id="PS50222">
    <property type="entry name" value="EF_HAND_2"/>
    <property type="match status" value="2"/>
</dbReference>
<name>A0A8C9SII3_SCLFO</name>
<dbReference type="GO" id="GO:0005739">
    <property type="term" value="C:mitochondrion"/>
    <property type="evidence" value="ECO:0007669"/>
    <property type="project" value="UniProtKB-SubCell"/>
</dbReference>
<dbReference type="Proteomes" id="UP000694397">
    <property type="component" value="Chromosome 12"/>
</dbReference>
<dbReference type="PANTHER" id="PTHR11985">
    <property type="entry name" value="GLYCEROL-3-PHOSPHATE DEHYDROGENASE"/>
    <property type="match status" value="1"/>
</dbReference>
<dbReference type="InterPro" id="IPR018247">
    <property type="entry name" value="EF_Hand_1_Ca_BS"/>
</dbReference>
<dbReference type="AlphaFoldDB" id="A0A8C9SII3"/>
<evidence type="ECO:0000256" key="7">
    <source>
        <dbReference type="ARBA" id="ARBA00020025"/>
    </source>
</evidence>
<keyword evidence="10" id="KW-0677">Repeat</keyword>
<dbReference type="FunFam" id="1.10.238.10:FF:000397">
    <property type="entry name" value="Glycerol-3-phosphate dehydrogenase"/>
    <property type="match status" value="1"/>
</dbReference>
<dbReference type="EC" id="1.1.5.3" evidence="6"/>
<dbReference type="SUPFAM" id="SSF51905">
    <property type="entry name" value="FAD/NAD(P)-binding domain"/>
    <property type="match status" value="1"/>
</dbReference>
<dbReference type="PROSITE" id="PS00978">
    <property type="entry name" value="FAD_G3PDH_2"/>
    <property type="match status" value="1"/>
</dbReference>
<keyword evidence="11" id="KW-0274">FAD</keyword>
<reference evidence="18" key="3">
    <citation type="submission" date="2025-09" db="UniProtKB">
        <authorList>
            <consortium name="Ensembl"/>
        </authorList>
    </citation>
    <scope>IDENTIFICATION</scope>
</reference>
<dbReference type="CDD" id="cd00051">
    <property type="entry name" value="EFh"/>
    <property type="match status" value="1"/>
</dbReference>
<reference evidence="18 19" key="1">
    <citation type="submission" date="2019-04" db="EMBL/GenBank/DDBJ databases">
        <authorList>
            <consortium name="Wellcome Sanger Institute Data Sharing"/>
        </authorList>
    </citation>
    <scope>NUCLEOTIDE SEQUENCE [LARGE SCALE GENOMIC DNA]</scope>
</reference>
<evidence type="ECO:0000313" key="18">
    <source>
        <dbReference type="Ensembl" id="ENSSFOP00015036642.2"/>
    </source>
</evidence>
<dbReference type="SUPFAM" id="SSF47473">
    <property type="entry name" value="EF-hand"/>
    <property type="match status" value="1"/>
</dbReference>
<evidence type="ECO:0000256" key="15">
    <source>
        <dbReference type="ARBA" id="ARBA00023128"/>
    </source>
</evidence>
<evidence type="ECO:0000256" key="12">
    <source>
        <dbReference type="ARBA" id="ARBA00022837"/>
    </source>
</evidence>
<dbReference type="GO" id="GO:0004368">
    <property type="term" value="F:glycerol-3-phosphate dehydrogenase (quinone) activity"/>
    <property type="evidence" value="ECO:0007669"/>
    <property type="project" value="UniProtKB-EC"/>
</dbReference>
<dbReference type="GO" id="GO:0006072">
    <property type="term" value="P:glycerol-3-phosphate metabolic process"/>
    <property type="evidence" value="ECO:0007669"/>
    <property type="project" value="InterPro"/>
</dbReference>
<dbReference type="Gene3D" id="1.10.8.870">
    <property type="entry name" value="Alpha-glycerophosphate oxidase, cap domain"/>
    <property type="match status" value="1"/>
</dbReference>
<organism evidence="18 19">
    <name type="scientific">Scleropages formosus</name>
    <name type="common">Asian bonytongue</name>
    <name type="synonym">Osteoglossum formosum</name>
    <dbReference type="NCBI Taxonomy" id="113540"/>
    <lineage>
        <taxon>Eukaryota</taxon>
        <taxon>Metazoa</taxon>
        <taxon>Chordata</taxon>
        <taxon>Craniata</taxon>
        <taxon>Vertebrata</taxon>
        <taxon>Euteleostomi</taxon>
        <taxon>Actinopterygii</taxon>
        <taxon>Neopterygii</taxon>
        <taxon>Teleostei</taxon>
        <taxon>Osteoglossocephala</taxon>
        <taxon>Osteoglossomorpha</taxon>
        <taxon>Osteoglossiformes</taxon>
        <taxon>Osteoglossidae</taxon>
        <taxon>Scleropages</taxon>
    </lineage>
</organism>
<comment type="pathway">
    <text evidence="4">Polyol metabolism; glycerol degradation.</text>
</comment>
<dbReference type="PRINTS" id="PR01001">
    <property type="entry name" value="FADG3PDH"/>
</dbReference>
<evidence type="ECO:0000256" key="16">
    <source>
        <dbReference type="ARBA" id="ARBA00048863"/>
    </source>
</evidence>
<dbReference type="FunFam" id="1.10.8.870:FF:000001">
    <property type="entry name" value="Glycerol-3-phosphate dehydrogenase"/>
    <property type="match status" value="1"/>
</dbReference>
<keyword evidence="14" id="KW-0560">Oxidoreductase</keyword>
<dbReference type="Gene3D" id="1.10.238.10">
    <property type="entry name" value="EF-hand"/>
    <property type="match status" value="1"/>
</dbReference>
<reference evidence="18" key="2">
    <citation type="submission" date="2025-08" db="UniProtKB">
        <authorList>
            <consortium name="Ensembl"/>
        </authorList>
    </citation>
    <scope>IDENTIFICATION</scope>
</reference>
<dbReference type="Pfam" id="PF13499">
    <property type="entry name" value="EF-hand_7"/>
    <property type="match status" value="1"/>
</dbReference>
<evidence type="ECO:0000256" key="6">
    <source>
        <dbReference type="ARBA" id="ARBA00013029"/>
    </source>
</evidence>
<comment type="subcellular location">
    <subcellularLocation>
        <location evidence="3">Mitochondrion</location>
    </subcellularLocation>
</comment>
<sequence>MSRFIQRFASLMEHRLGEDGCNHLEGMLNARLAHVEAAEQVQMTHQDELPSRQAQLATLKSTEEFDILVIGGGATGSGCALDAVTRNLKTALVERNDFSSGTSSRSTKLIHGGVRYLQKAIMKFDYEQYMMVKEALHERSNLLDIAPHLSAPLPIMLPVYKWWQLPYYWLGIKMYDLVAGSQCLKSSYVLSKTKALELFPMLKKDKLVGAIVYYDGQHNDARMNLAIALTAARYGAAIANYTEVVHLLKKTDPQTGRKRVCGARCRDQITGQEFDVRAKCVINATGPFTDSVRKMDDQRNPNICQPSAGVHIVIPGYYSPDNMGLLDPATSDGRVIFFLPWEKMTIAGTTDTPTDVTAHPIPMEEDINFILTEVRNYLSPDVEVRRGDVLAAWSGIRPLVTDPSSKDTQSICRNHIVNISESGLVTIAGGKWTTYRSMAEETLDAAVKEHKLSGGPSQTVGLMLEGAKDWSPTMYIRLVQDYGLEIEVAQHLASTYGGRAFEVAKMAQVTGKRWPIVGKRLVSEFPYIESEVLYAVKEYACTTIDVIARRTRLGFLNVQAADEALPRIVEIMGKQLRWSEQKKREELAAAKQFLYHEMGYKARSEQLTNMSEIALTPSEVDRYKKRFHKFDKENKGFITTVDVQQVLESISIQIDENTLHEILNEVDLNKNGQVELNEFLQLMSAVQKGQVSDSRLAILMKTVEESLEQREPVSVDRSGGGV</sequence>
<dbReference type="Ensembl" id="ENSSFOT00015037036.2">
    <property type="protein sequence ID" value="ENSSFOP00015036642.2"/>
    <property type="gene ID" value="ENSSFOG00015023284.2"/>
</dbReference>
<keyword evidence="15" id="KW-0496">Mitochondrion</keyword>
<evidence type="ECO:0000256" key="3">
    <source>
        <dbReference type="ARBA" id="ARBA00004173"/>
    </source>
</evidence>
<evidence type="ECO:0000256" key="5">
    <source>
        <dbReference type="ARBA" id="ARBA00007330"/>
    </source>
</evidence>
<gene>
    <name evidence="18" type="primary">GPD2</name>
</gene>
<keyword evidence="19" id="KW-1185">Reference proteome</keyword>
<keyword evidence="9" id="KW-0479">Metal-binding</keyword>
<dbReference type="PROSITE" id="PS00018">
    <property type="entry name" value="EF_HAND_1"/>
    <property type="match status" value="1"/>
</dbReference>
<dbReference type="InterPro" id="IPR038299">
    <property type="entry name" value="DAO_C_sf"/>
</dbReference>